<accession>A0A0W1RDT8</accession>
<dbReference type="Pfam" id="PF00128">
    <property type="entry name" value="Alpha-amylase"/>
    <property type="match status" value="1"/>
</dbReference>
<evidence type="ECO:0000313" key="3">
    <source>
        <dbReference type="EMBL" id="KTG11576.1"/>
    </source>
</evidence>
<dbReference type="InterPro" id="IPR017853">
    <property type="entry name" value="GH"/>
</dbReference>
<dbReference type="Gene3D" id="2.60.40.1180">
    <property type="entry name" value="Golgi alpha-mannosidase II"/>
    <property type="match status" value="1"/>
</dbReference>
<dbReference type="GO" id="GO:0016798">
    <property type="term" value="F:hydrolase activity, acting on glycosyl bonds"/>
    <property type="evidence" value="ECO:0007669"/>
    <property type="project" value="UniProtKB-KW"/>
</dbReference>
<keyword evidence="4" id="KW-1185">Reference proteome</keyword>
<dbReference type="SUPFAM" id="SSF51011">
    <property type="entry name" value="Glycosyl hydrolase domain"/>
    <property type="match status" value="1"/>
</dbReference>
<organism evidence="3 4">
    <name type="scientific">Haloprofundus marisrubri</name>
    <dbReference type="NCBI Taxonomy" id="1514971"/>
    <lineage>
        <taxon>Archaea</taxon>
        <taxon>Methanobacteriati</taxon>
        <taxon>Methanobacteriota</taxon>
        <taxon>Stenosarchaea group</taxon>
        <taxon>Halobacteria</taxon>
        <taxon>Halobacteriales</taxon>
        <taxon>Haloferacaceae</taxon>
        <taxon>Haloprofundus</taxon>
    </lineage>
</organism>
<dbReference type="PANTHER" id="PTHR10357">
    <property type="entry name" value="ALPHA-AMYLASE FAMILY MEMBER"/>
    <property type="match status" value="1"/>
</dbReference>
<dbReference type="GO" id="GO:0005975">
    <property type="term" value="P:carbohydrate metabolic process"/>
    <property type="evidence" value="ECO:0007669"/>
    <property type="project" value="InterPro"/>
</dbReference>
<dbReference type="STRING" id="1514971.AUR64_03505"/>
<dbReference type="AlphaFoldDB" id="A0A0W1RDT8"/>
<dbReference type="Proteomes" id="UP000054387">
    <property type="component" value="Unassembled WGS sequence"/>
</dbReference>
<dbReference type="Gene3D" id="3.20.20.80">
    <property type="entry name" value="Glycosidases"/>
    <property type="match status" value="1"/>
</dbReference>
<reference evidence="3 4" key="1">
    <citation type="submission" date="2015-12" db="EMBL/GenBank/DDBJ databases">
        <title>Haloprofundus marisrubri gen. nov., sp. nov., an extremely halophilic archaeon isolated from the Discovery deep brine-seawater interface in the Red Sea.</title>
        <authorList>
            <person name="Zhang G."/>
            <person name="Stingl U."/>
            <person name="Rashid M."/>
        </authorList>
    </citation>
    <scope>NUCLEOTIDE SEQUENCE [LARGE SCALE GENOMIC DNA]</scope>
    <source>
        <strain evidence="3 4">SB9</strain>
    </source>
</reference>
<feature type="region of interest" description="Disordered" evidence="1">
    <location>
        <begin position="1"/>
        <end position="22"/>
    </location>
</feature>
<dbReference type="CDD" id="cd11313">
    <property type="entry name" value="AmyAc_arch_bac_AmyA"/>
    <property type="match status" value="1"/>
</dbReference>
<comment type="caution">
    <text evidence="3">The sequence shown here is derived from an EMBL/GenBank/DDBJ whole genome shotgun (WGS) entry which is preliminary data.</text>
</comment>
<dbReference type="InterPro" id="IPR006047">
    <property type="entry name" value="GH13_cat_dom"/>
</dbReference>
<dbReference type="RefSeq" id="WP_058580060.1">
    <property type="nucleotide sequence ID" value="NZ_LOPU01000003.1"/>
</dbReference>
<proteinExistence type="predicted"/>
<dbReference type="EMBL" id="LOPU01000003">
    <property type="protein sequence ID" value="KTG11576.1"/>
    <property type="molecule type" value="Genomic_DNA"/>
</dbReference>
<sequence>MHHPGPPRFTTVGTAVELAPRDPDPTAEYVWSILEQPEESTATLGESPVLDFEPDAPGTYRVTLDAPDGRHDLTVRVFPDDRRLTCLDYPLDEFPRDADDLADVSVIGLFNEHILGADQPTVEDGMVGVKKRLSPGVHRFGFSAPGAFWVPGGNVRVPGPGRPKLQLRADVEDETVVVSAQPTAAPKSQFEDGDLTVEFYVDDRDDLSPADIETTERTMKIPRSELGERTRIHAVAVGERHSVPDVVDLRMPVEDTRKVTVGRPNGPPEWLADATIYEIFVRSFAGERPPTTFEELERRLAYIDSLGVDCIWLTPVLQSPTTHGYHITNFFEMADDLGTRAEFESFVDAAHDRGMTVMFDLVINHSDREHPFFQMSAADVPEYRDWYVWEERADAFTPAEEPSSRSRGPGESDKRAERYFAWERIPNFNYGSLAVRSHLLDVVDEWADVVDGFRCDVAWGVPHGFWKETRERVNESHPEFGWLDETVPHDPDYHDQEFDAHYDTSLYYALRDIGRDESPATAVLDALDDIESAGFPDSSVHMRYVENHDEDRYLDECDEAALRAAAATTFTLPGAPMIYAGQERGMTEYRGPMTWHDGDTELTNFHRRLSHARDEHAVLRRGAVERVGFVAESEKVVAFARDDGQNRVLVVLNFGSESARVTLDEAVGDTDLVTGADVTTPADDETEVTVDNVLVLDTNQ</sequence>
<dbReference type="OrthoDB" id="34423at2157"/>
<gene>
    <name evidence="3" type="ORF">AUR64_03505</name>
</gene>
<dbReference type="InterPro" id="IPR013780">
    <property type="entry name" value="Glyco_hydro_b"/>
</dbReference>
<dbReference type="SMART" id="SM00642">
    <property type="entry name" value="Aamy"/>
    <property type="match status" value="1"/>
</dbReference>
<dbReference type="SUPFAM" id="SSF51445">
    <property type="entry name" value="(Trans)glycosidases"/>
    <property type="match status" value="1"/>
</dbReference>
<evidence type="ECO:0000313" key="4">
    <source>
        <dbReference type="Proteomes" id="UP000054387"/>
    </source>
</evidence>
<evidence type="ECO:0000259" key="2">
    <source>
        <dbReference type="SMART" id="SM00642"/>
    </source>
</evidence>
<name>A0A0W1RDT8_9EURY</name>
<protein>
    <submittedName>
        <fullName evidence="3">Alpha-amylase</fullName>
    </submittedName>
</protein>
<feature type="domain" description="Glycosyl hydrolase family 13 catalytic" evidence="2">
    <location>
        <begin position="278"/>
        <end position="613"/>
    </location>
</feature>
<evidence type="ECO:0000256" key="1">
    <source>
        <dbReference type="SAM" id="MobiDB-lite"/>
    </source>
</evidence>